<keyword evidence="3" id="KW-1185">Reference proteome</keyword>
<dbReference type="EMBL" id="JBHFEH010000029">
    <property type="protein sequence ID" value="KAL2052188.1"/>
    <property type="molecule type" value="Genomic_DNA"/>
</dbReference>
<gene>
    <name evidence="2" type="ORF">ABVK25_007630</name>
</gene>
<dbReference type="Pfam" id="PF14479">
    <property type="entry name" value="HeLo"/>
    <property type="match status" value="1"/>
</dbReference>
<feature type="domain" description="Protein kinase" evidence="1">
    <location>
        <begin position="237"/>
        <end position="594"/>
    </location>
</feature>
<dbReference type="Proteomes" id="UP001590951">
    <property type="component" value="Unassembled WGS sequence"/>
</dbReference>
<organism evidence="2 3">
    <name type="scientific">Lepraria finkii</name>
    <dbReference type="NCBI Taxonomy" id="1340010"/>
    <lineage>
        <taxon>Eukaryota</taxon>
        <taxon>Fungi</taxon>
        <taxon>Dikarya</taxon>
        <taxon>Ascomycota</taxon>
        <taxon>Pezizomycotina</taxon>
        <taxon>Lecanoromycetes</taxon>
        <taxon>OSLEUM clade</taxon>
        <taxon>Lecanoromycetidae</taxon>
        <taxon>Lecanorales</taxon>
        <taxon>Lecanorineae</taxon>
        <taxon>Stereocaulaceae</taxon>
        <taxon>Lepraria</taxon>
    </lineage>
</organism>
<sequence>MPFIQSTSMDPISAAGIGLAVVPLVIQVFAGCVKGYQLLAEVEGMPAAYQHLRVRLRVEQTRLLNWGEKVGLVEELLDHPSKTLQLDRNLVFDILLEIQALFKDCVKITDKYDHKVPLKQDPVQVEATFDRRFPRGTNAVLTKILNVVEKAPQVGGRLKWAMVKQEAFKATLEKLIGYNDAIEGLLDRTSIGQLHEMQHQTYMVMLQLNSKVDELKQMSMAIQVKTQPLDRQTPNGLSRASTLVAGQDDENASLADLADFKARQRQVEQEGSSVNLQPIRADAVVLKSSDSTRSEAVYFGKSVWIEWKAYVPDNHFPPSWDRMIEDRVKQLAKLLGSPGKPKEFRAPQCLGYIEEKSEEERRFGFVYEKPGDVASTTKPVSLLELIKTMKMPSLTKRRALAHALSQSLMYLHSVNWLHKGIRSNNVVFFGQPGNEVALAEPVLSGFEYARPDLTGEMTEPTPRYSENDVYKHPHTLSIARPLSKKSDDVYSMGVVLIEIAYWRSIADIVSLPKDTKAARSMVKKVRGMLIEREFLEGIEGIAGELYQEAVRKCLTGGEELGLSKNADETDPEVGAAMHETYSKEIVGRISDMRV</sequence>
<dbReference type="SUPFAM" id="SSF56112">
    <property type="entry name" value="Protein kinase-like (PK-like)"/>
    <property type="match status" value="1"/>
</dbReference>
<evidence type="ECO:0000313" key="3">
    <source>
        <dbReference type="Proteomes" id="UP001590951"/>
    </source>
</evidence>
<name>A0ABR4B452_9LECA</name>
<dbReference type="InterPro" id="IPR038305">
    <property type="entry name" value="HeLo_sf"/>
</dbReference>
<proteinExistence type="predicted"/>
<evidence type="ECO:0000259" key="1">
    <source>
        <dbReference type="PROSITE" id="PS50011"/>
    </source>
</evidence>
<dbReference type="InterPro" id="IPR000719">
    <property type="entry name" value="Prot_kinase_dom"/>
</dbReference>
<dbReference type="PANTHER" id="PTHR37542:SF1">
    <property type="entry name" value="PRION-INHIBITION AND PROPAGATION HELO DOMAIN-CONTAINING PROTEIN"/>
    <property type="match status" value="1"/>
</dbReference>
<dbReference type="Pfam" id="PF24476">
    <property type="entry name" value="DUF7580"/>
    <property type="match status" value="1"/>
</dbReference>
<comment type="caution">
    <text evidence="2">The sequence shown here is derived from an EMBL/GenBank/DDBJ whole genome shotgun (WGS) entry which is preliminary data.</text>
</comment>
<dbReference type="Gene3D" id="1.20.120.1020">
    <property type="entry name" value="Prion-inhibition and propagation, HeLo domain"/>
    <property type="match status" value="1"/>
</dbReference>
<dbReference type="InterPro" id="IPR029498">
    <property type="entry name" value="HeLo_dom"/>
</dbReference>
<accession>A0ABR4B452</accession>
<protein>
    <recommendedName>
        <fullName evidence="1">Protein kinase domain-containing protein</fullName>
    </recommendedName>
</protein>
<dbReference type="InterPro" id="IPR011009">
    <property type="entry name" value="Kinase-like_dom_sf"/>
</dbReference>
<evidence type="ECO:0000313" key="2">
    <source>
        <dbReference type="EMBL" id="KAL2052188.1"/>
    </source>
</evidence>
<dbReference type="Gene3D" id="1.10.510.10">
    <property type="entry name" value="Transferase(Phosphotransferase) domain 1"/>
    <property type="match status" value="1"/>
</dbReference>
<dbReference type="PANTHER" id="PTHR37542">
    <property type="entry name" value="HELO DOMAIN-CONTAINING PROTEIN-RELATED"/>
    <property type="match status" value="1"/>
</dbReference>
<dbReference type="PROSITE" id="PS50011">
    <property type="entry name" value="PROTEIN_KINASE_DOM"/>
    <property type="match status" value="1"/>
</dbReference>
<reference evidence="2 3" key="1">
    <citation type="submission" date="2024-09" db="EMBL/GenBank/DDBJ databases">
        <title>Rethinking Asexuality: The Enigmatic Case of Functional Sexual Genes in Lepraria (Stereocaulaceae).</title>
        <authorList>
            <person name="Doellman M."/>
            <person name="Sun Y."/>
            <person name="Barcenas-Pena A."/>
            <person name="Lumbsch H.T."/>
            <person name="Grewe F."/>
        </authorList>
    </citation>
    <scope>NUCLEOTIDE SEQUENCE [LARGE SCALE GENOMIC DNA]</scope>
    <source>
        <strain evidence="2 3">Grewe 0041</strain>
    </source>
</reference>
<dbReference type="InterPro" id="IPR056002">
    <property type="entry name" value="DUF7580"/>
</dbReference>